<evidence type="ECO:0000313" key="1">
    <source>
        <dbReference type="EMBL" id="GIM88305.1"/>
    </source>
</evidence>
<protein>
    <submittedName>
        <fullName evidence="1">Uncharacterized protein</fullName>
    </submittedName>
</protein>
<comment type="caution">
    <text evidence="1">The sequence shown here is derived from an EMBL/GenBank/DDBJ whole genome shotgun (WGS) entry which is preliminary data.</text>
</comment>
<accession>A0A919T3D5</accession>
<sequence>MINSWSNRYREPMSETLTLTLEPRGPAGAFVLSDEQVAAVGGGRKAFPVQVTVNGVTLPLRLARMGGENMIGLARAAREQAGVTIGAVYEVGIVADEGPRTVEVPDDLAAAFAADDGARTAFEALAYSHRKEFVRWITEAKREATRAQRVTKTIEMLNSGEHR</sequence>
<dbReference type="EMBL" id="BOQN01000001">
    <property type="protein sequence ID" value="GIM88305.1"/>
    <property type="molecule type" value="Genomic_DNA"/>
</dbReference>
<dbReference type="Proteomes" id="UP000677082">
    <property type="component" value="Unassembled WGS sequence"/>
</dbReference>
<keyword evidence="2" id="KW-1185">Reference proteome</keyword>
<dbReference type="Pfam" id="PF13376">
    <property type="entry name" value="OmdA"/>
    <property type="match status" value="1"/>
</dbReference>
<proteinExistence type="predicted"/>
<gene>
    <name evidence="1" type="ORF">Ato02nite_000980</name>
</gene>
<dbReference type="Gene3D" id="2.40.30.100">
    <property type="entry name" value="AF2212/PG0164-like"/>
    <property type="match status" value="1"/>
</dbReference>
<dbReference type="AlphaFoldDB" id="A0A919T3D5"/>
<dbReference type="SUPFAM" id="SSF141694">
    <property type="entry name" value="AF2212/PG0164-like"/>
    <property type="match status" value="1"/>
</dbReference>
<name>A0A919T3D5_9ACTN</name>
<dbReference type="InterPro" id="IPR037079">
    <property type="entry name" value="AF2212/PG0164-like_sf"/>
</dbReference>
<reference evidence="1 2" key="1">
    <citation type="submission" date="2021-03" db="EMBL/GenBank/DDBJ databases">
        <title>Whole genome shotgun sequence of Actinoplanes toevensis NBRC 105298.</title>
        <authorList>
            <person name="Komaki H."/>
            <person name="Tamura T."/>
        </authorList>
    </citation>
    <scope>NUCLEOTIDE SEQUENCE [LARGE SCALE GENOMIC DNA]</scope>
    <source>
        <strain evidence="1 2">NBRC 105298</strain>
    </source>
</reference>
<dbReference type="InterPro" id="IPR015018">
    <property type="entry name" value="DUF1905"/>
</dbReference>
<organism evidence="1 2">
    <name type="scientific">Paractinoplanes toevensis</name>
    <dbReference type="NCBI Taxonomy" id="571911"/>
    <lineage>
        <taxon>Bacteria</taxon>
        <taxon>Bacillati</taxon>
        <taxon>Actinomycetota</taxon>
        <taxon>Actinomycetes</taxon>
        <taxon>Micromonosporales</taxon>
        <taxon>Micromonosporaceae</taxon>
        <taxon>Paractinoplanes</taxon>
    </lineage>
</organism>
<evidence type="ECO:0000313" key="2">
    <source>
        <dbReference type="Proteomes" id="UP000677082"/>
    </source>
</evidence>
<dbReference type="Pfam" id="PF08922">
    <property type="entry name" value="DUF1905"/>
    <property type="match status" value="1"/>
</dbReference>